<evidence type="ECO:0000313" key="2">
    <source>
        <dbReference type="EMBL" id="KAD3337689.1"/>
    </source>
</evidence>
<dbReference type="Pfam" id="PF14299">
    <property type="entry name" value="PP2"/>
    <property type="match status" value="2"/>
</dbReference>
<organism evidence="2 3">
    <name type="scientific">Mikania micrantha</name>
    <name type="common">bitter vine</name>
    <dbReference type="NCBI Taxonomy" id="192012"/>
    <lineage>
        <taxon>Eukaryota</taxon>
        <taxon>Viridiplantae</taxon>
        <taxon>Streptophyta</taxon>
        <taxon>Embryophyta</taxon>
        <taxon>Tracheophyta</taxon>
        <taxon>Spermatophyta</taxon>
        <taxon>Magnoliopsida</taxon>
        <taxon>eudicotyledons</taxon>
        <taxon>Gunneridae</taxon>
        <taxon>Pentapetalae</taxon>
        <taxon>asterids</taxon>
        <taxon>campanulids</taxon>
        <taxon>Asterales</taxon>
        <taxon>Asteraceae</taxon>
        <taxon>Asteroideae</taxon>
        <taxon>Heliantheae alliance</taxon>
        <taxon>Eupatorieae</taxon>
        <taxon>Mikania</taxon>
    </lineage>
</organism>
<evidence type="ECO:0000313" key="3">
    <source>
        <dbReference type="Proteomes" id="UP000326396"/>
    </source>
</evidence>
<dbReference type="PROSITE" id="PS50011">
    <property type="entry name" value="PROTEIN_KINASE_DOM"/>
    <property type="match status" value="1"/>
</dbReference>
<name>A0A5N6MAM8_9ASTR</name>
<protein>
    <recommendedName>
        <fullName evidence="1">Protein kinase domain-containing protein</fullName>
    </recommendedName>
</protein>
<dbReference type="InterPro" id="IPR000719">
    <property type="entry name" value="Prot_kinase_dom"/>
</dbReference>
<proteinExistence type="predicted"/>
<keyword evidence="3" id="KW-1185">Reference proteome</keyword>
<reference evidence="2 3" key="1">
    <citation type="submission" date="2019-05" db="EMBL/GenBank/DDBJ databases">
        <title>Mikania micrantha, genome provides insights into the molecular mechanism of rapid growth.</title>
        <authorList>
            <person name="Liu B."/>
        </authorList>
    </citation>
    <scope>NUCLEOTIDE SEQUENCE [LARGE SCALE GENOMIC DNA]</scope>
    <source>
        <strain evidence="2">NLD-2019</strain>
        <tissue evidence="2">Leaf</tissue>
    </source>
</reference>
<evidence type="ECO:0000259" key="1">
    <source>
        <dbReference type="PROSITE" id="PS50011"/>
    </source>
</evidence>
<dbReference type="InterPro" id="IPR045272">
    <property type="entry name" value="ANXUR1/2-like"/>
</dbReference>
<dbReference type="EMBL" id="SZYD01000016">
    <property type="protein sequence ID" value="KAD3337689.1"/>
    <property type="molecule type" value="Genomic_DNA"/>
</dbReference>
<dbReference type="PANTHER" id="PTHR27003">
    <property type="entry name" value="OS07G0166700 PROTEIN"/>
    <property type="match status" value="1"/>
</dbReference>
<dbReference type="Proteomes" id="UP000326396">
    <property type="component" value="Linkage Group LG6"/>
</dbReference>
<dbReference type="InterPro" id="IPR025886">
    <property type="entry name" value="PP2-like"/>
</dbReference>
<dbReference type="GO" id="GO:0005886">
    <property type="term" value="C:plasma membrane"/>
    <property type="evidence" value="ECO:0007669"/>
    <property type="project" value="TreeGrafter"/>
</dbReference>
<dbReference type="GO" id="GO:0009506">
    <property type="term" value="C:plasmodesma"/>
    <property type="evidence" value="ECO:0007669"/>
    <property type="project" value="TreeGrafter"/>
</dbReference>
<feature type="domain" description="Protein kinase" evidence="1">
    <location>
        <begin position="38"/>
        <end position="439"/>
    </location>
</feature>
<dbReference type="AlphaFoldDB" id="A0A5N6MAM8"/>
<dbReference type="SUPFAM" id="SSF56112">
    <property type="entry name" value="Protein kinase-like (PK-like)"/>
    <property type="match status" value="2"/>
</dbReference>
<dbReference type="GO" id="GO:0005524">
    <property type="term" value="F:ATP binding"/>
    <property type="evidence" value="ECO:0007669"/>
    <property type="project" value="InterPro"/>
</dbReference>
<dbReference type="PANTHER" id="PTHR27003:SF471">
    <property type="entry name" value="VASCULAR ENDOTHELIAL GROWTH FACTOR RECEPTOR 2 (VEGFR2)-RELATED"/>
    <property type="match status" value="1"/>
</dbReference>
<sequence>MTSYMVSSSEDEDNISVEKYFNSLYIPYKKIESSTNNFADENLFAQGTIFKVYKGQLSQSAGNLVNIVARQTLHTTIVFNELINSKNLNHKNIVIPFKCNDELKDDHRQLPANIKRPQQANVSLFKFNNFNEGTIVCIINKHEANGSLDKHLSGSALTWRQRLNICLRVAHALKYLHYDAAKYHYVIHELRTQRLDMIQVFSRLEKALELQLKHERPTDNEVESTSSNHLQVILQKKSLSHLKFRLSDIELATNNFSEACCIGSGGYGKVYKAKLEHFDGLGSLVVEGENKIVFPKKHSIVAIKRISSRIDGRGEEGAEHLDDNDSNSFGYTDPQYKFVGFLREHSDIYSLGVILFEVLCGRMARLEGCEDHSQSLGPLAVRHYNEKGNLDEMVFENIKEQIAPLSLATFAHIALKCLKDEWEDRPSASDVVKQLTNALKFQEDYDIWEPKLPKDYKEIIQMSKNLEIDNSIESKKDLYDIFSKGILLQNDKVLFSFGPNGERNEMISARMFSYKNRTSYRWQSVQESRFSKVAEMLDISNLKIHIKITTQFLAPGVNYGAYIIFKFCDARKFSSKPMYVNLKYNRRGEESHAYFATWRDNDWMMIELCRFLTHKKDTSFEVTLASFSQYYCGKCSIYIEGIEFRVVTDHYNKVSLKILLASFHKVSVRSLPLYIYSKFIPLNCDQQVLNIKPLDEKMTLLNELKEKKHLILSAKEVLYDYPNAKHFHLKPSTESRSFQEVIELLPQQVLRISCKIHSQMLSRDTEYLCYLVFKLSEKCGGLHCPVKVRDLHRNRNKLRSEAEIVYFRSPGPWNIIHGNINTSVPCKREDDEDGWMEVQPPPPHHHRSTTNSVVLHIAGSKMLEIDGDGDNWSLRLGTSVVEDDEGLGRWSMVHGLRSFDGSR</sequence>
<dbReference type="Gene3D" id="1.10.510.10">
    <property type="entry name" value="Transferase(Phosphotransferase) domain 1"/>
    <property type="match status" value="2"/>
</dbReference>
<dbReference type="GO" id="GO:0004714">
    <property type="term" value="F:transmembrane receptor protein tyrosine kinase activity"/>
    <property type="evidence" value="ECO:0007669"/>
    <property type="project" value="InterPro"/>
</dbReference>
<accession>A0A5N6MAM8</accession>
<comment type="caution">
    <text evidence="2">The sequence shown here is derived from an EMBL/GenBank/DDBJ whole genome shotgun (WGS) entry which is preliminary data.</text>
</comment>
<dbReference type="OrthoDB" id="1728303at2759"/>
<gene>
    <name evidence="2" type="ORF">E3N88_33209</name>
</gene>
<dbReference type="InterPro" id="IPR011009">
    <property type="entry name" value="Kinase-like_dom_sf"/>
</dbReference>
<dbReference type="Gene3D" id="3.30.200.20">
    <property type="entry name" value="Phosphorylase Kinase, domain 1"/>
    <property type="match status" value="2"/>
</dbReference>